<evidence type="ECO:0000256" key="1">
    <source>
        <dbReference type="ARBA" id="ARBA00022679"/>
    </source>
</evidence>
<dbReference type="AlphaFoldDB" id="A0A2A8D369"/>
<keyword evidence="2 4" id="KW-0418">Kinase</keyword>
<dbReference type="RefSeq" id="WP_098074068.1">
    <property type="nucleotide sequence ID" value="NZ_PDEQ01000001.1"/>
</dbReference>
<dbReference type="Gene3D" id="3.40.1190.20">
    <property type="match status" value="1"/>
</dbReference>
<dbReference type="Proteomes" id="UP000220102">
    <property type="component" value="Unassembled WGS sequence"/>
</dbReference>
<evidence type="ECO:0000259" key="3">
    <source>
        <dbReference type="Pfam" id="PF00294"/>
    </source>
</evidence>
<evidence type="ECO:0000313" key="5">
    <source>
        <dbReference type="Proteomes" id="UP000220102"/>
    </source>
</evidence>
<accession>A0A2A8D369</accession>
<dbReference type="PROSITE" id="PS00584">
    <property type="entry name" value="PFKB_KINASES_2"/>
    <property type="match status" value="1"/>
</dbReference>
<organism evidence="4 5">
    <name type="scientific">Longibacter salinarum</name>
    <dbReference type="NCBI Taxonomy" id="1850348"/>
    <lineage>
        <taxon>Bacteria</taxon>
        <taxon>Pseudomonadati</taxon>
        <taxon>Rhodothermota</taxon>
        <taxon>Rhodothermia</taxon>
        <taxon>Rhodothermales</taxon>
        <taxon>Salisaetaceae</taxon>
        <taxon>Longibacter</taxon>
    </lineage>
</organism>
<dbReference type="Pfam" id="PF00294">
    <property type="entry name" value="PfkB"/>
    <property type="match status" value="1"/>
</dbReference>
<evidence type="ECO:0000313" key="4">
    <source>
        <dbReference type="EMBL" id="PEN15402.1"/>
    </source>
</evidence>
<name>A0A2A8D369_9BACT</name>
<dbReference type="InterPro" id="IPR029056">
    <property type="entry name" value="Ribokinase-like"/>
</dbReference>
<keyword evidence="1" id="KW-0808">Transferase</keyword>
<feature type="domain" description="Carbohydrate kinase PfkB" evidence="3">
    <location>
        <begin position="20"/>
        <end position="277"/>
    </location>
</feature>
<reference evidence="4 5" key="1">
    <citation type="submission" date="2017-10" db="EMBL/GenBank/DDBJ databases">
        <title>Draft genome of Longibacter Salinarum.</title>
        <authorList>
            <person name="Goh K.M."/>
            <person name="Shamsir M.S."/>
            <person name="Lim S.W."/>
        </authorList>
    </citation>
    <scope>NUCLEOTIDE SEQUENCE [LARGE SCALE GENOMIC DNA]</scope>
    <source>
        <strain evidence="4 5">KCTC 52045</strain>
    </source>
</reference>
<dbReference type="OrthoDB" id="9813569at2"/>
<dbReference type="GO" id="GO:0005829">
    <property type="term" value="C:cytosol"/>
    <property type="evidence" value="ECO:0007669"/>
    <property type="project" value="TreeGrafter"/>
</dbReference>
<proteinExistence type="predicted"/>
<dbReference type="EMBL" id="PDEQ01000001">
    <property type="protein sequence ID" value="PEN15402.1"/>
    <property type="molecule type" value="Genomic_DNA"/>
</dbReference>
<dbReference type="SUPFAM" id="SSF53613">
    <property type="entry name" value="Ribokinase-like"/>
    <property type="match status" value="1"/>
</dbReference>
<dbReference type="PANTHER" id="PTHR10584">
    <property type="entry name" value="SUGAR KINASE"/>
    <property type="match status" value="1"/>
</dbReference>
<protein>
    <submittedName>
        <fullName evidence="4">Sugar kinase</fullName>
    </submittedName>
</protein>
<gene>
    <name evidence="4" type="ORF">CRI94_02480</name>
</gene>
<dbReference type="InterPro" id="IPR011611">
    <property type="entry name" value="PfkB_dom"/>
</dbReference>
<dbReference type="GO" id="GO:0016301">
    <property type="term" value="F:kinase activity"/>
    <property type="evidence" value="ECO:0007669"/>
    <property type="project" value="UniProtKB-KW"/>
</dbReference>
<dbReference type="PANTHER" id="PTHR10584:SF166">
    <property type="entry name" value="RIBOKINASE"/>
    <property type="match status" value="1"/>
</dbReference>
<sequence>MSILAVGTVAFDSIETPFGQAKRVLGGSASYLTLAARYFCPDVRLVGVVGGDFPDSYRQVLADGGVDLEGLVVREDEKTFFWHGRYHYDLNERDTLDTQLNVLQDFEAKIPPSYQDSEIVCLGNLDPKIQRDVLAQIDDPDYVICDTMNFWIENTPDSLRETLRRVDCLVINDAEARELAGEPNLVRAASIIRDMGPKTLIIKKGEHGALLFHGERVFSAPAFPLEDIQDPTGAGDAFAGGLAGHLTREGTFDEDALRRSIIFGSTLASFAVEAFGPDRLTNLTATSITERARAFKELAAIPKLMPVTAA</sequence>
<keyword evidence="5" id="KW-1185">Reference proteome</keyword>
<comment type="caution">
    <text evidence="4">The sequence shown here is derived from an EMBL/GenBank/DDBJ whole genome shotgun (WGS) entry which is preliminary data.</text>
</comment>
<evidence type="ECO:0000256" key="2">
    <source>
        <dbReference type="ARBA" id="ARBA00022777"/>
    </source>
</evidence>
<dbReference type="InterPro" id="IPR002173">
    <property type="entry name" value="Carboh/pur_kinase_PfkB_CS"/>
</dbReference>